<dbReference type="InParanoid" id="F5YA45"/>
<keyword evidence="7" id="KW-1185">Reference proteome</keyword>
<reference evidence="6 7" key="2">
    <citation type="journal article" date="2011" name="ISME J.">
        <title>RNA-seq reveals cooperative metabolic interactions between two termite-gut spirochete species in co-culture.</title>
        <authorList>
            <person name="Rosenthal A.Z."/>
            <person name="Matson E.G."/>
            <person name="Eldar A."/>
            <person name="Leadbetter J.R."/>
        </authorList>
    </citation>
    <scope>NUCLEOTIDE SEQUENCE [LARGE SCALE GENOMIC DNA]</scope>
    <source>
        <strain evidence="7">ATCC BAA-888 / DSM 13862 / ZAS-9</strain>
    </source>
</reference>
<feature type="chain" id="PRO_5003329792" evidence="4">
    <location>
        <begin position="24"/>
        <end position="314"/>
    </location>
</feature>
<comment type="similarity">
    <text evidence="2">Belongs to the bacterial solute-binding protein 2 family.</text>
</comment>
<dbReference type="PANTHER" id="PTHR46847">
    <property type="entry name" value="D-ALLOSE-BINDING PERIPLASMIC PROTEIN-RELATED"/>
    <property type="match status" value="1"/>
</dbReference>
<dbReference type="OrthoDB" id="9800520at2"/>
<dbReference type="InterPro" id="IPR028082">
    <property type="entry name" value="Peripla_BP_I"/>
</dbReference>
<reference evidence="7" key="1">
    <citation type="submission" date="2009-12" db="EMBL/GenBank/DDBJ databases">
        <title>Complete sequence of Treponema azotonutricium strain ZAS-9.</title>
        <authorList>
            <person name="Tetu S.G."/>
            <person name="Matson E."/>
            <person name="Ren Q."/>
            <person name="Seshadri R."/>
            <person name="Elbourne L."/>
            <person name="Hassan K.A."/>
            <person name="Durkin A."/>
            <person name="Radune D."/>
            <person name="Mohamoud Y."/>
            <person name="Shay R."/>
            <person name="Jin S."/>
            <person name="Zhang X."/>
            <person name="Lucey K."/>
            <person name="Ballor N.R."/>
            <person name="Ottesen E."/>
            <person name="Rosenthal R."/>
            <person name="Allen A."/>
            <person name="Leadbetter J.R."/>
            <person name="Paulsen I.T."/>
        </authorList>
    </citation>
    <scope>NUCLEOTIDE SEQUENCE [LARGE SCALE GENOMIC DNA]</scope>
    <source>
        <strain evidence="7">ATCC BAA-888 / DSM 13862 / ZAS-9</strain>
    </source>
</reference>
<dbReference type="Gene3D" id="3.40.50.2300">
    <property type="match status" value="2"/>
</dbReference>
<protein>
    <submittedName>
        <fullName evidence="6">Periplasmic sugar-binding protein</fullName>
    </submittedName>
</protein>
<proteinExistence type="inferred from homology"/>
<name>F5YA45_LEAAZ</name>
<comment type="subcellular location">
    <subcellularLocation>
        <location evidence="1">Cell envelope</location>
    </subcellularLocation>
</comment>
<dbReference type="Proteomes" id="UP000009222">
    <property type="component" value="Chromosome"/>
</dbReference>
<dbReference type="HOGENOM" id="CLU_037628_3_3_12"/>
<feature type="domain" description="Periplasmic binding protein" evidence="5">
    <location>
        <begin position="38"/>
        <end position="286"/>
    </location>
</feature>
<dbReference type="InterPro" id="IPR025997">
    <property type="entry name" value="SBP_2_dom"/>
</dbReference>
<organism evidence="6 7">
    <name type="scientific">Leadbettera azotonutricia (strain ATCC BAA-888 / DSM 13862 / ZAS-9)</name>
    <name type="common">Treponema azotonutricium</name>
    <dbReference type="NCBI Taxonomy" id="545695"/>
    <lineage>
        <taxon>Bacteria</taxon>
        <taxon>Pseudomonadati</taxon>
        <taxon>Spirochaetota</taxon>
        <taxon>Spirochaetia</taxon>
        <taxon>Spirochaetales</taxon>
        <taxon>Breznakiellaceae</taxon>
        <taxon>Leadbettera</taxon>
    </lineage>
</organism>
<dbReference type="SUPFAM" id="SSF53822">
    <property type="entry name" value="Periplasmic binding protein-like I"/>
    <property type="match status" value="1"/>
</dbReference>
<gene>
    <name evidence="6" type="ordered locus">TREAZ_2015</name>
</gene>
<evidence type="ECO:0000256" key="3">
    <source>
        <dbReference type="ARBA" id="ARBA00022729"/>
    </source>
</evidence>
<dbReference type="GO" id="GO:0030313">
    <property type="term" value="C:cell envelope"/>
    <property type="evidence" value="ECO:0007669"/>
    <property type="project" value="UniProtKB-SubCell"/>
</dbReference>
<dbReference type="EMBL" id="CP001841">
    <property type="protein sequence ID" value="AEF80169.1"/>
    <property type="molecule type" value="Genomic_DNA"/>
</dbReference>
<evidence type="ECO:0000313" key="7">
    <source>
        <dbReference type="Proteomes" id="UP000009222"/>
    </source>
</evidence>
<dbReference type="STRING" id="545695.TREAZ_2015"/>
<dbReference type="KEGG" id="taz:TREAZ_2015"/>
<dbReference type="RefSeq" id="WP_015710030.1">
    <property type="nucleotide sequence ID" value="NC_015577.1"/>
</dbReference>
<accession>F5YA45</accession>
<sequence length="314" mass="32094">MKLLKMSVIAALVMLMAAGSVFASGGSQSSGAKKIKIYLITMDQMDAHWLSVDAGAKAAIAELGADKFEYHFDSPEKKDDAAQINKVNNAAANKADYILLAANSADAINGAIQEASKAGVKFIYVDSPATWSGALATIATDNKAAGKTAGEELLKTLNAAGTSSGSIGIVNVNPSTDSAVAREAGFREAFAGKGFTLLPTQYGEGDPVKSQEIAANYITQGVVGIFGTNEGSTVGVANAIKGSKVLGIGFDKGGSVLDQIEQGVLVATMAQNPETMGSLGVKNAYTDSTGGTIAQKSVDSGATVVNKANLAKFR</sequence>
<dbReference type="eggNOG" id="COG1879">
    <property type="taxonomic scope" value="Bacteria"/>
</dbReference>
<dbReference type="PANTHER" id="PTHR46847:SF1">
    <property type="entry name" value="D-ALLOSE-BINDING PERIPLASMIC PROTEIN-RELATED"/>
    <property type="match status" value="1"/>
</dbReference>
<evidence type="ECO:0000256" key="4">
    <source>
        <dbReference type="SAM" id="SignalP"/>
    </source>
</evidence>
<evidence type="ECO:0000313" key="6">
    <source>
        <dbReference type="EMBL" id="AEF80169.1"/>
    </source>
</evidence>
<dbReference type="Pfam" id="PF13407">
    <property type="entry name" value="Peripla_BP_4"/>
    <property type="match status" value="1"/>
</dbReference>
<dbReference type="GO" id="GO:0030246">
    <property type="term" value="F:carbohydrate binding"/>
    <property type="evidence" value="ECO:0007669"/>
    <property type="project" value="UniProtKB-ARBA"/>
</dbReference>
<evidence type="ECO:0000259" key="5">
    <source>
        <dbReference type="Pfam" id="PF13407"/>
    </source>
</evidence>
<dbReference type="AlphaFoldDB" id="F5YA45"/>
<keyword evidence="3 4" id="KW-0732">Signal</keyword>
<feature type="signal peptide" evidence="4">
    <location>
        <begin position="1"/>
        <end position="23"/>
    </location>
</feature>
<evidence type="ECO:0000256" key="2">
    <source>
        <dbReference type="ARBA" id="ARBA00007639"/>
    </source>
</evidence>
<evidence type="ECO:0000256" key="1">
    <source>
        <dbReference type="ARBA" id="ARBA00004196"/>
    </source>
</evidence>